<sequence length="211" mass="22107">MVMKSSTFLIVSAAALGLSLGGLAGAEEDKRTTAKPTAPTIKRAGAPQSQGTPSAAPLKGEIRLAPAGQRGAAAHRLARQITFEKIKKQFAELSGNAQEYEMGVSLMPAIAKACASSSKAWSVDEQKAAGCTGNDSMNQCMDKLYKYCLENFSVGGLQFPAPVVGGGQLPVHSTKQFKEAAEKAAAQARALSQALSQYEKQTEQNAKAFSP</sequence>
<evidence type="ECO:0000256" key="2">
    <source>
        <dbReference type="SAM" id="SignalP"/>
    </source>
</evidence>
<feature type="signal peptide" evidence="2">
    <location>
        <begin position="1"/>
        <end position="24"/>
    </location>
</feature>
<dbReference type="EMBL" id="MFSQ01000062">
    <property type="protein sequence ID" value="OGI40161.1"/>
    <property type="molecule type" value="Genomic_DNA"/>
</dbReference>
<comment type="caution">
    <text evidence="3">The sequence shown here is derived from an EMBL/GenBank/DDBJ whole genome shotgun (WGS) entry which is preliminary data.</text>
</comment>
<name>A0A1F6T4U9_9PROT</name>
<accession>A0A1F6T4U9</accession>
<evidence type="ECO:0000256" key="1">
    <source>
        <dbReference type="SAM" id="MobiDB-lite"/>
    </source>
</evidence>
<evidence type="ECO:0000313" key="3">
    <source>
        <dbReference type="EMBL" id="OGI40161.1"/>
    </source>
</evidence>
<evidence type="ECO:0000313" key="4">
    <source>
        <dbReference type="Proteomes" id="UP000178379"/>
    </source>
</evidence>
<dbReference type="AlphaFoldDB" id="A0A1F6T4U9"/>
<feature type="region of interest" description="Disordered" evidence="1">
    <location>
        <begin position="27"/>
        <end position="56"/>
    </location>
</feature>
<keyword evidence="2" id="KW-0732">Signal</keyword>
<gene>
    <name evidence="3" type="ORF">A2140_06895</name>
</gene>
<protein>
    <submittedName>
        <fullName evidence="3">Uncharacterized protein</fullName>
    </submittedName>
</protein>
<organism evidence="3 4">
    <name type="scientific">Candidatus Muproteobacteria bacterium RBG_16_62_13</name>
    <dbReference type="NCBI Taxonomy" id="1817756"/>
    <lineage>
        <taxon>Bacteria</taxon>
        <taxon>Pseudomonadati</taxon>
        <taxon>Pseudomonadota</taxon>
        <taxon>Candidatus Muproteobacteria</taxon>
    </lineage>
</organism>
<reference evidence="3 4" key="1">
    <citation type="journal article" date="2016" name="Nat. Commun.">
        <title>Thousands of microbial genomes shed light on interconnected biogeochemical processes in an aquifer system.</title>
        <authorList>
            <person name="Anantharaman K."/>
            <person name="Brown C.T."/>
            <person name="Hug L.A."/>
            <person name="Sharon I."/>
            <person name="Castelle C.J."/>
            <person name="Probst A.J."/>
            <person name="Thomas B.C."/>
            <person name="Singh A."/>
            <person name="Wilkins M.J."/>
            <person name="Karaoz U."/>
            <person name="Brodie E.L."/>
            <person name="Williams K.H."/>
            <person name="Hubbard S.S."/>
            <person name="Banfield J.F."/>
        </authorList>
    </citation>
    <scope>NUCLEOTIDE SEQUENCE [LARGE SCALE GENOMIC DNA]</scope>
</reference>
<feature type="chain" id="PRO_5009526560" evidence="2">
    <location>
        <begin position="25"/>
        <end position="211"/>
    </location>
</feature>
<proteinExistence type="predicted"/>
<dbReference type="Proteomes" id="UP000178379">
    <property type="component" value="Unassembled WGS sequence"/>
</dbReference>